<reference evidence="2 3" key="1">
    <citation type="submission" date="2021-07" db="EMBL/GenBank/DDBJ databases">
        <authorList>
            <person name="Palmer J.M."/>
        </authorList>
    </citation>
    <scope>NUCLEOTIDE SEQUENCE [LARGE SCALE GENOMIC DNA]</scope>
    <source>
        <strain evidence="2 3">AT_MEX2019</strain>
        <tissue evidence="2">Muscle</tissue>
    </source>
</reference>
<proteinExistence type="predicted"/>
<keyword evidence="3" id="KW-1185">Reference proteome</keyword>
<keyword evidence="1" id="KW-0732">Signal</keyword>
<accession>A0ABU7AEY7</accession>
<organism evidence="2 3">
    <name type="scientific">Ataeniobius toweri</name>
    <dbReference type="NCBI Taxonomy" id="208326"/>
    <lineage>
        <taxon>Eukaryota</taxon>
        <taxon>Metazoa</taxon>
        <taxon>Chordata</taxon>
        <taxon>Craniata</taxon>
        <taxon>Vertebrata</taxon>
        <taxon>Euteleostomi</taxon>
        <taxon>Actinopterygii</taxon>
        <taxon>Neopterygii</taxon>
        <taxon>Teleostei</taxon>
        <taxon>Neoteleostei</taxon>
        <taxon>Acanthomorphata</taxon>
        <taxon>Ovalentaria</taxon>
        <taxon>Atherinomorphae</taxon>
        <taxon>Cyprinodontiformes</taxon>
        <taxon>Goodeidae</taxon>
        <taxon>Ataeniobius</taxon>
    </lineage>
</organism>
<evidence type="ECO:0000313" key="3">
    <source>
        <dbReference type="Proteomes" id="UP001345963"/>
    </source>
</evidence>
<sequence length="281" mass="31003">MLVESSRFVVIIFPSLTIMLSVLPGCCNSPSLDLSSSPLSDLCHLWNLLPIDRPLQLQPPHPSPACPLSPALNSHKLPNLSSLSSKATSSPVGTHTKQLFHSSQEMSASSLVPFAVLQTMLPKPLTQSPSQLCSFIIIKIFVINFLTFIYCVPCTILQVGQETTAKHNKTIWVIPPETGKVSREVTKKEVCFYTVFLCSALPTSDISLASVFWTLTLFLPPDYRSLPNPRFRLPESASLFMTLCLCPDQRFKPLPRIVSPDSASPALTQLLSPDHRTQPIH</sequence>
<evidence type="ECO:0000313" key="2">
    <source>
        <dbReference type="EMBL" id="MED6236577.1"/>
    </source>
</evidence>
<name>A0ABU7AEY7_9TELE</name>
<feature type="chain" id="PRO_5046708984" evidence="1">
    <location>
        <begin position="25"/>
        <end position="281"/>
    </location>
</feature>
<feature type="signal peptide" evidence="1">
    <location>
        <begin position="1"/>
        <end position="24"/>
    </location>
</feature>
<dbReference type="EMBL" id="JAHUTI010012286">
    <property type="protein sequence ID" value="MED6236577.1"/>
    <property type="molecule type" value="Genomic_DNA"/>
</dbReference>
<gene>
    <name evidence="2" type="ORF">ATANTOWER_011252</name>
</gene>
<dbReference type="Proteomes" id="UP001345963">
    <property type="component" value="Unassembled WGS sequence"/>
</dbReference>
<protein>
    <submittedName>
        <fullName evidence="2">Uncharacterized protein</fullName>
    </submittedName>
</protein>
<comment type="caution">
    <text evidence="2">The sequence shown here is derived from an EMBL/GenBank/DDBJ whole genome shotgun (WGS) entry which is preliminary data.</text>
</comment>
<evidence type="ECO:0000256" key="1">
    <source>
        <dbReference type="SAM" id="SignalP"/>
    </source>
</evidence>